<accession>A0AAD5GVA9</accession>
<evidence type="ECO:0000313" key="1">
    <source>
        <dbReference type="EMBL" id="KAI7756685.1"/>
    </source>
</evidence>
<reference evidence="1" key="1">
    <citation type="submission" date="2022-06" db="EMBL/GenBank/DDBJ databases">
        <title>Uncovering the hologenomic basis of an extraordinary plant invasion.</title>
        <authorList>
            <person name="Bieker V.C."/>
            <person name="Martin M.D."/>
            <person name="Gilbert T."/>
            <person name="Hodgins K."/>
            <person name="Battlay P."/>
            <person name="Petersen B."/>
            <person name="Wilson J."/>
        </authorList>
    </citation>
    <scope>NUCLEOTIDE SEQUENCE</scope>
    <source>
        <strain evidence="1">AA19_3_7</strain>
        <tissue evidence="1">Leaf</tissue>
    </source>
</reference>
<proteinExistence type="predicted"/>
<name>A0AAD5GVA9_AMBAR</name>
<organism evidence="1 2">
    <name type="scientific">Ambrosia artemisiifolia</name>
    <name type="common">Common ragweed</name>
    <dbReference type="NCBI Taxonomy" id="4212"/>
    <lineage>
        <taxon>Eukaryota</taxon>
        <taxon>Viridiplantae</taxon>
        <taxon>Streptophyta</taxon>
        <taxon>Embryophyta</taxon>
        <taxon>Tracheophyta</taxon>
        <taxon>Spermatophyta</taxon>
        <taxon>Magnoliopsida</taxon>
        <taxon>eudicotyledons</taxon>
        <taxon>Gunneridae</taxon>
        <taxon>Pentapetalae</taxon>
        <taxon>asterids</taxon>
        <taxon>campanulids</taxon>
        <taxon>Asterales</taxon>
        <taxon>Asteraceae</taxon>
        <taxon>Asteroideae</taxon>
        <taxon>Heliantheae alliance</taxon>
        <taxon>Heliantheae</taxon>
        <taxon>Ambrosia</taxon>
    </lineage>
</organism>
<comment type="caution">
    <text evidence="1">The sequence shown here is derived from an EMBL/GenBank/DDBJ whole genome shotgun (WGS) entry which is preliminary data.</text>
</comment>
<dbReference type="Proteomes" id="UP001206925">
    <property type="component" value="Unassembled WGS sequence"/>
</dbReference>
<evidence type="ECO:0000313" key="2">
    <source>
        <dbReference type="Proteomes" id="UP001206925"/>
    </source>
</evidence>
<gene>
    <name evidence="1" type="ORF">M8C21_017562</name>
</gene>
<feature type="non-terminal residue" evidence="1">
    <location>
        <position position="218"/>
    </location>
</feature>
<dbReference type="EMBL" id="JAMZMK010000310">
    <property type="protein sequence ID" value="KAI7756685.1"/>
    <property type="molecule type" value="Genomic_DNA"/>
</dbReference>
<keyword evidence="2" id="KW-1185">Reference proteome</keyword>
<dbReference type="AlphaFoldDB" id="A0AAD5GVA9"/>
<protein>
    <submittedName>
        <fullName evidence="1">Uncharacterized protein</fullName>
    </submittedName>
</protein>
<sequence>VHLSPVSPQPYTPSIPISSFNPMPYTQIYIYLTLNLCILSYTTHHPLHNTNLLHPHLYHAGSSPPQQQSEAEVSALSPAFDPDADVIRHASGLRLTCFRPPAQINFTSWLFAYTYTLKSKKPKLQGLLTVPAKHSEYFLQNEIAKLLRRGLRKHVLVGESSMIKEVGHDASNFPTLNNHLKQHSTANSHKTKEPAFKSYVAPKKPLTTFIRKTSTPPI</sequence>